<proteinExistence type="predicted"/>
<dbReference type="SUPFAM" id="SSF52218">
    <property type="entry name" value="Flavoproteins"/>
    <property type="match status" value="1"/>
</dbReference>
<dbReference type="InterPro" id="IPR051814">
    <property type="entry name" value="NAD(P)H-dep_FMN_reductase"/>
</dbReference>
<organism evidence="5 6">
    <name type="scientific">Virgibacillus oceani</name>
    <dbReference type="NCBI Taxonomy" id="1479511"/>
    <lineage>
        <taxon>Bacteria</taxon>
        <taxon>Bacillati</taxon>
        <taxon>Bacillota</taxon>
        <taxon>Bacilli</taxon>
        <taxon>Bacillales</taxon>
        <taxon>Bacillaceae</taxon>
        <taxon>Virgibacillus</taxon>
    </lineage>
</organism>
<protein>
    <recommendedName>
        <fullName evidence="4">NADPH-dependent FMN reductase-like domain-containing protein</fullName>
    </recommendedName>
</protein>
<dbReference type="GO" id="GO:0008752">
    <property type="term" value="F:FMN reductase [NAD(P)H] activity"/>
    <property type="evidence" value="ECO:0007669"/>
    <property type="project" value="InterPro"/>
</dbReference>
<evidence type="ECO:0000256" key="2">
    <source>
        <dbReference type="ARBA" id="ARBA00022643"/>
    </source>
</evidence>
<name>A0A917HS14_9BACI</name>
<dbReference type="InterPro" id="IPR029039">
    <property type="entry name" value="Flavoprotein-like_sf"/>
</dbReference>
<dbReference type="EMBL" id="BMFR01000031">
    <property type="protein sequence ID" value="GGG88325.1"/>
    <property type="molecule type" value="Genomic_DNA"/>
</dbReference>
<reference evidence="5" key="2">
    <citation type="submission" date="2020-09" db="EMBL/GenBank/DDBJ databases">
        <authorList>
            <person name="Sun Q."/>
            <person name="Zhou Y."/>
        </authorList>
    </citation>
    <scope>NUCLEOTIDE SEQUENCE</scope>
    <source>
        <strain evidence="5">CGMCC 1.12754</strain>
    </source>
</reference>
<keyword evidence="6" id="KW-1185">Reference proteome</keyword>
<sequence length="182" mass="20102">MSEIVIISGSPSKYSRSEQVLKYLGSLLKKEHFSVTHVSVKDIPYEDLFLGKYDSPAINKLASLIQNAKGVVVGSPVYKGAYSGVLKALLDVLPQDVLSNTPVLPLMTGGSMSHLLAMEYTLKPVLATLKGYNLKGLYLLDNQINKHKENPIIDVKILDRTKKQLYYFIELVNQSAAVSPSY</sequence>
<dbReference type="PANTHER" id="PTHR43408:SF1">
    <property type="entry name" value="FMN REDUCTASE (NADPH)"/>
    <property type="match status" value="1"/>
</dbReference>
<dbReference type="GO" id="GO:0046306">
    <property type="term" value="P:alkanesulfonate catabolic process"/>
    <property type="evidence" value="ECO:0007669"/>
    <property type="project" value="InterPro"/>
</dbReference>
<dbReference type="PANTHER" id="PTHR43408">
    <property type="entry name" value="FMN REDUCTASE (NADPH)"/>
    <property type="match status" value="1"/>
</dbReference>
<evidence type="ECO:0000256" key="1">
    <source>
        <dbReference type="ARBA" id="ARBA00022630"/>
    </source>
</evidence>
<dbReference type="Gene3D" id="3.40.50.360">
    <property type="match status" value="1"/>
</dbReference>
<dbReference type="NCBIfam" id="TIGR03567">
    <property type="entry name" value="FMN_reduc_SsuE"/>
    <property type="match status" value="1"/>
</dbReference>
<feature type="domain" description="NADPH-dependent FMN reductase-like" evidence="4">
    <location>
        <begin position="3"/>
        <end position="140"/>
    </location>
</feature>
<comment type="caution">
    <text evidence="5">The sequence shown here is derived from an EMBL/GenBank/DDBJ whole genome shotgun (WGS) entry which is preliminary data.</text>
</comment>
<accession>A0A917HS14</accession>
<dbReference type="RefSeq" id="WP_188456947.1">
    <property type="nucleotide sequence ID" value="NZ_BMFR01000031.1"/>
</dbReference>
<evidence type="ECO:0000259" key="4">
    <source>
        <dbReference type="Pfam" id="PF03358"/>
    </source>
</evidence>
<keyword evidence="1" id="KW-0285">Flavoprotein</keyword>
<dbReference type="Proteomes" id="UP000622860">
    <property type="component" value="Unassembled WGS sequence"/>
</dbReference>
<keyword evidence="2" id="KW-0288">FMN</keyword>
<reference evidence="5" key="1">
    <citation type="journal article" date="2014" name="Int. J. Syst. Evol. Microbiol.">
        <title>Complete genome sequence of Corynebacterium casei LMG S-19264T (=DSM 44701T), isolated from a smear-ripened cheese.</title>
        <authorList>
            <consortium name="US DOE Joint Genome Institute (JGI-PGF)"/>
            <person name="Walter F."/>
            <person name="Albersmeier A."/>
            <person name="Kalinowski J."/>
            <person name="Ruckert C."/>
        </authorList>
    </citation>
    <scope>NUCLEOTIDE SEQUENCE</scope>
    <source>
        <strain evidence="5">CGMCC 1.12754</strain>
    </source>
</reference>
<keyword evidence="3" id="KW-0560">Oxidoreductase</keyword>
<evidence type="ECO:0000313" key="6">
    <source>
        <dbReference type="Proteomes" id="UP000622860"/>
    </source>
</evidence>
<evidence type="ECO:0000313" key="5">
    <source>
        <dbReference type="EMBL" id="GGG88325.1"/>
    </source>
</evidence>
<dbReference type="InterPro" id="IPR005025">
    <property type="entry name" value="FMN_Rdtase-like_dom"/>
</dbReference>
<gene>
    <name evidence="5" type="ORF">GCM10011398_37910</name>
</gene>
<dbReference type="InterPro" id="IPR020048">
    <property type="entry name" value="NADPH-dep_FMN_reduc_SsuE"/>
</dbReference>
<dbReference type="Pfam" id="PF03358">
    <property type="entry name" value="FMN_red"/>
    <property type="match status" value="1"/>
</dbReference>
<evidence type="ECO:0000256" key="3">
    <source>
        <dbReference type="ARBA" id="ARBA00023002"/>
    </source>
</evidence>
<dbReference type="AlphaFoldDB" id="A0A917HS14"/>